<dbReference type="PANTHER" id="PTHR48106">
    <property type="entry name" value="QUINONE OXIDOREDUCTASE PIG3-RELATED"/>
    <property type="match status" value="1"/>
</dbReference>
<dbReference type="Gramene" id="PSAT_LOCUS3942_t1">
    <property type="protein sequence ID" value="CAL5183374.1"/>
    <property type="gene ID" value="PSAT_LOCUS3942"/>
</dbReference>
<dbReference type="SMART" id="SM00829">
    <property type="entry name" value="PKS_ER"/>
    <property type="match status" value="1"/>
</dbReference>
<dbReference type="InterPro" id="IPR011032">
    <property type="entry name" value="GroES-like_sf"/>
</dbReference>
<dbReference type="Gramene" id="Psat01G0552000-T1">
    <property type="protein sequence ID" value="KAI5448122.1"/>
    <property type="gene ID" value="KIW84_015520"/>
</dbReference>
<dbReference type="Gene3D" id="3.40.50.720">
    <property type="entry name" value="NAD(P)-binding Rossmann-like Domain"/>
    <property type="match status" value="1"/>
</dbReference>
<accession>A0A9D5BRD6</accession>
<dbReference type="OrthoDB" id="3509362at2759"/>
<dbReference type="PANTHER" id="PTHR48106:SF8">
    <property type="entry name" value="OS02G0805600 PROTEIN"/>
    <property type="match status" value="1"/>
</dbReference>
<reference evidence="4 5" key="1">
    <citation type="journal article" date="2022" name="Nat. Genet.">
        <title>Improved pea reference genome and pan-genome highlight genomic features and evolutionary characteristics.</title>
        <authorList>
            <person name="Yang T."/>
            <person name="Liu R."/>
            <person name="Luo Y."/>
            <person name="Hu S."/>
            <person name="Wang D."/>
            <person name="Wang C."/>
            <person name="Pandey M.K."/>
            <person name="Ge S."/>
            <person name="Xu Q."/>
            <person name="Li N."/>
            <person name="Li G."/>
            <person name="Huang Y."/>
            <person name="Saxena R.K."/>
            <person name="Ji Y."/>
            <person name="Li M."/>
            <person name="Yan X."/>
            <person name="He Y."/>
            <person name="Liu Y."/>
            <person name="Wang X."/>
            <person name="Xiang C."/>
            <person name="Varshney R.K."/>
            <person name="Ding H."/>
            <person name="Gao S."/>
            <person name="Zong X."/>
        </authorList>
    </citation>
    <scope>NUCLEOTIDE SEQUENCE [LARGE SCALE GENOMIC DNA]</scope>
    <source>
        <strain evidence="4 5">cv. Zhongwan 6</strain>
    </source>
</reference>
<dbReference type="CDD" id="cd05276">
    <property type="entry name" value="p53_inducible_oxidoreductase"/>
    <property type="match status" value="1"/>
</dbReference>
<dbReference type="AlphaFoldDB" id="A0A9D5BRD6"/>
<feature type="domain" description="Enoyl reductase (ER)" evidence="3">
    <location>
        <begin position="10"/>
        <end position="326"/>
    </location>
</feature>
<dbReference type="Pfam" id="PF00107">
    <property type="entry name" value="ADH_zinc_N"/>
    <property type="match status" value="1"/>
</dbReference>
<keyword evidence="2" id="KW-0560">Oxidoreductase</keyword>
<dbReference type="InterPro" id="IPR013149">
    <property type="entry name" value="ADH-like_C"/>
</dbReference>
<dbReference type="Pfam" id="PF08240">
    <property type="entry name" value="ADH_N"/>
    <property type="match status" value="1"/>
</dbReference>
<evidence type="ECO:0000313" key="5">
    <source>
        <dbReference type="Proteomes" id="UP001058974"/>
    </source>
</evidence>
<evidence type="ECO:0000256" key="2">
    <source>
        <dbReference type="ARBA" id="ARBA00023002"/>
    </source>
</evidence>
<dbReference type="InterPro" id="IPR036291">
    <property type="entry name" value="NAD(P)-bd_dom_sf"/>
</dbReference>
<dbReference type="InterPro" id="IPR013154">
    <property type="entry name" value="ADH-like_N"/>
</dbReference>
<evidence type="ECO:0000313" key="4">
    <source>
        <dbReference type="EMBL" id="KAI5448122.1"/>
    </source>
</evidence>
<evidence type="ECO:0000259" key="3">
    <source>
        <dbReference type="SMART" id="SM00829"/>
    </source>
</evidence>
<comment type="caution">
    <text evidence="4">The sequence shown here is derived from an EMBL/GenBank/DDBJ whole genome shotgun (WGS) entry which is preliminary data.</text>
</comment>
<organism evidence="4 5">
    <name type="scientific">Pisum sativum</name>
    <name type="common">Garden pea</name>
    <name type="synonym">Lathyrus oleraceus</name>
    <dbReference type="NCBI Taxonomy" id="3888"/>
    <lineage>
        <taxon>Eukaryota</taxon>
        <taxon>Viridiplantae</taxon>
        <taxon>Streptophyta</taxon>
        <taxon>Embryophyta</taxon>
        <taxon>Tracheophyta</taxon>
        <taxon>Spermatophyta</taxon>
        <taxon>Magnoliopsida</taxon>
        <taxon>eudicotyledons</taxon>
        <taxon>Gunneridae</taxon>
        <taxon>Pentapetalae</taxon>
        <taxon>rosids</taxon>
        <taxon>fabids</taxon>
        <taxon>Fabales</taxon>
        <taxon>Fabaceae</taxon>
        <taxon>Papilionoideae</taxon>
        <taxon>50 kb inversion clade</taxon>
        <taxon>NPAAA clade</taxon>
        <taxon>Hologalegina</taxon>
        <taxon>IRL clade</taxon>
        <taxon>Fabeae</taxon>
        <taxon>Lathyrus</taxon>
    </lineage>
</organism>
<dbReference type="SUPFAM" id="SSF51735">
    <property type="entry name" value="NAD(P)-binding Rossmann-fold domains"/>
    <property type="match status" value="1"/>
</dbReference>
<dbReference type="Gramene" id="Psat1g207920.2">
    <property type="protein sequence ID" value="Psat1g207920.2.cds"/>
    <property type="gene ID" value="Psat1g207920"/>
</dbReference>
<name>A0A9D5BRD6_PEA</name>
<dbReference type="InterPro" id="IPR020843">
    <property type="entry name" value="ER"/>
</dbReference>
<proteinExistence type="predicted"/>
<dbReference type="GO" id="GO:0016651">
    <property type="term" value="F:oxidoreductase activity, acting on NAD(P)H"/>
    <property type="evidence" value="ECO:0007669"/>
    <property type="project" value="TreeGrafter"/>
</dbReference>
<dbReference type="Gene3D" id="3.90.180.10">
    <property type="entry name" value="Medium-chain alcohol dehydrogenases, catalytic domain"/>
    <property type="match status" value="1"/>
</dbReference>
<dbReference type="NCBIfam" id="TIGR02824">
    <property type="entry name" value="quinone_pig3"/>
    <property type="match status" value="1"/>
</dbReference>
<protein>
    <recommendedName>
        <fullName evidence="3">Enoyl reductase (ER) domain-containing protein</fullName>
    </recommendedName>
</protein>
<dbReference type="Proteomes" id="UP001058974">
    <property type="component" value="Chromosome 1"/>
</dbReference>
<evidence type="ECO:0000256" key="1">
    <source>
        <dbReference type="ARBA" id="ARBA00022857"/>
    </source>
</evidence>
<dbReference type="InterPro" id="IPR014189">
    <property type="entry name" value="Quinone_OxRdtase_PIG3"/>
</dbReference>
<dbReference type="SUPFAM" id="SSF50129">
    <property type="entry name" value="GroES-like"/>
    <property type="match status" value="1"/>
</dbReference>
<gene>
    <name evidence="4" type="ORF">KIW84_015520</name>
</gene>
<dbReference type="EMBL" id="JAMSHJ010000001">
    <property type="protein sequence ID" value="KAI5448122.1"/>
    <property type="molecule type" value="Genomic_DNA"/>
</dbReference>
<sequence length="328" mass="35818">MRAVAVPLPGGPRVLQVQEIDEPQLRHDQVLIRVHFAAVNRDDISLRRGAFRFPLGGTLFLGFECSGVVESVGKNVSNWKIGDKVCALLDGAGYAEKVAVREGQVFPIPTELSLEEAASLPFAACTVWLSVFITSRLCRGETLLIHGGSGGIDAFAIQAAKLGGSRVFVVAGDQERLSYCESLGAHVMINYRIEDFAARVKKETRGRGVDVILDCTGTPYFQKNIESLNVNGRLFIMGALGATLYTQMDLSVLVNKRLTVQGGYLQNRSARSKQLIIEDVKKNLWPAIGKVDGMILPVVHKCFSFSEADEAHRLVETGHQIGKILLKP</sequence>
<dbReference type="GO" id="GO:0070402">
    <property type="term" value="F:NADPH binding"/>
    <property type="evidence" value="ECO:0007669"/>
    <property type="project" value="TreeGrafter"/>
</dbReference>
<keyword evidence="1" id="KW-0521">NADP</keyword>
<keyword evidence="5" id="KW-1185">Reference proteome</keyword>